<dbReference type="GO" id="GO:0005975">
    <property type="term" value="P:carbohydrate metabolic process"/>
    <property type="evidence" value="ECO:0007669"/>
    <property type="project" value="InterPro"/>
</dbReference>
<name>A0A9R1WUG0_LACSA</name>
<accession>A0A9R1WUG0</accession>
<proteinExistence type="predicted"/>
<evidence type="ECO:0000313" key="1">
    <source>
        <dbReference type="EMBL" id="KAJ0189430.1"/>
    </source>
</evidence>
<dbReference type="PANTHER" id="PTHR11122:SF13">
    <property type="entry name" value="GLUCOSE-6-PHOSPHATE 1-EPIMERASE"/>
    <property type="match status" value="1"/>
</dbReference>
<evidence type="ECO:0000313" key="2">
    <source>
        <dbReference type="Proteomes" id="UP000235145"/>
    </source>
</evidence>
<dbReference type="AlphaFoldDB" id="A0A9R1WUG0"/>
<dbReference type="GO" id="GO:0030246">
    <property type="term" value="F:carbohydrate binding"/>
    <property type="evidence" value="ECO:0007669"/>
    <property type="project" value="InterPro"/>
</dbReference>
<dbReference type="PANTHER" id="PTHR11122">
    <property type="entry name" value="APOSPORY-ASSOCIATED PROTEIN C-RELATED"/>
    <property type="match status" value="1"/>
</dbReference>
<keyword evidence="2" id="KW-1185">Reference proteome</keyword>
<dbReference type="InterPro" id="IPR011013">
    <property type="entry name" value="Gal_mutarotase_sf_dom"/>
</dbReference>
<dbReference type="GO" id="GO:0016853">
    <property type="term" value="F:isomerase activity"/>
    <property type="evidence" value="ECO:0007669"/>
    <property type="project" value="InterPro"/>
</dbReference>
<dbReference type="Proteomes" id="UP000235145">
    <property type="component" value="Unassembled WGS sequence"/>
</dbReference>
<dbReference type="Pfam" id="PF01263">
    <property type="entry name" value="Aldose_epim"/>
    <property type="match status" value="1"/>
</dbReference>
<comment type="caution">
    <text evidence="1">The sequence shown here is derived from an EMBL/GenBank/DDBJ whole genome shotgun (WGS) entry which is preliminary data.</text>
</comment>
<reference evidence="1 2" key="1">
    <citation type="journal article" date="2017" name="Nat. Commun.">
        <title>Genome assembly with in vitro proximity ligation data and whole-genome triplication in lettuce.</title>
        <authorList>
            <person name="Reyes-Chin-Wo S."/>
            <person name="Wang Z."/>
            <person name="Yang X."/>
            <person name="Kozik A."/>
            <person name="Arikit S."/>
            <person name="Song C."/>
            <person name="Xia L."/>
            <person name="Froenicke L."/>
            <person name="Lavelle D.O."/>
            <person name="Truco M.J."/>
            <person name="Xia R."/>
            <person name="Zhu S."/>
            <person name="Xu C."/>
            <person name="Xu H."/>
            <person name="Xu X."/>
            <person name="Cox K."/>
            <person name="Korf I."/>
            <person name="Meyers B.C."/>
            <person name="Michelmore R.W."/>
        </authorList>
    </citation>
    <scope>NUCLEOTIDE SEQUENCE [LARGE SCALE GENOMIC DNA]</scope>
    <source>
        <strain evidence="2">cv. Salinas</strain>
        <tissue evidence="1">Seedlings</tissue>
    </source>
</reference>
<dbReference type="InterPro" id="IPR008183">
    <property type="entry name" value="Aldose_1/G6P_1-epimerase"/>
</dbReference>
<sequence length="137" mass="15484">MSTTENKSVEITKGINGLDKVILREINGSTAEVYLYGGHVTSWKNEHGEELLFVSSKAIFKPPKAIRGGIPLCFPQFSNLGTLEAHGFARNRVWTVDTDPPPFPSNTTNRVFVDLLLKPTEEDLKIWPHRHIFYSIF</sequence>
<dbReference type="SUPFAM" id="SSF74650">
    <property type="entry name" value="Galactose mutarotase-like"/>
    <property type="match status" value="1"/>
</dbReference>
<gene>
    <name evidence="1" type="ORF">LSAT_V11C800416490</name>
</gene>
<organism evidence="1 2">
    <name type="scientific">Lactuca sativa</name>
    <name type="common">Garden lettuce</name>
    <dbReference type="NCBI Taxonomy" id="4236"/>
    <lineage>
        <taxon>Eukaryota</taxon>
        <taxon>Viridiplantae</taxon>
        <taxon>Streptophyta</taxon>
        <taxon>Embryophyta</taxon>
        <taxon>Tracheophyta</taxon>
        <taxon>Spermatophyta</taxon>
        <taxon>Magnoliopsida</taxon>
        <taxon>eudicotyledons</taxon>
        <taxon>Gunneridae</taxon>
        <taxon>Pentapetalae</taxon>
        <taxon>asterids</taxon>
        <taxon>campanulids</taxon>
        <taxon>Asterales</taxon>
        <taxon>Asteraceae</taxon>
        <taxon>Cichorioideae</taxon>
        <taxon>Cichorieae</taxon>
        <taxon>Lactucinae</taxon>
        <taxon>Lactuca</taxon>
    </lineage>
</organism>
<dbReference type="InterPro" id="IPR014718">
    <property type="entry name" value="GH-type_carb-bd"/>
</dbReference>
<dbReference type="Gene3D" id="2.70.98.10">
    <property type="match status" value="1"/>
</dbReference>
<dbReference type="EMBL" id="NBSK02000008">
    <property type="protein sequence ID" value="KAJ0189430.1"/>
    <property type="molecule type" value="Genomic_DNA"/>
</dbReference>
<evidence type="ECO:0008006" key="3">
    <source>
        <dbReference type="Google" id="ProtNLM"/>
    </source>
</evidence>
<protein>
    <recommendedName>
        <fullName evidence="3">Glucose-6-phosphate 1-epimerase</fullName>
    </recommendedName>
</protein>